<evidence type="ECO:0000313" key="2">
    <source>
        <dbReference type="EMBL" id="OZM56451.1"/>
    </source>
</evidence>
<keyword evidence="1" id="KW-0812">Transmembrane</keyword>
<dbReference type="EMBL" id="NPIA01000006">
    <property type="protein sequence ID" value="OZM56451.1"/>
    <property type="molecule type" value="Genomic_DNA"/>
</dbReference>
<organism evidence="2 3">
    <name type="scientific">Lottiidibacillus patelloidae</name>
    <dbReference type="NCBI Taxonomy" id="2670334"/>
    <lineage>
        <taxon>Bacteria</taxon>
        <taxon>Bacillati</taxon>
        <taxon>Bacillota</taxon>
        <taxon>Bacilli</taxon>
        <taxon>Bacillales</taxon>
        <taxon>Bacillaceae</taxon>
        <taxon>Lottiidibacillus</taxon>
    </lineage>
</organism>
<dbReference type="InterPro" id="IPR025557">
    <property type="entry name" value="DUF4282"/>
</dbReference>
<dbReference type="AlphaFoldDB" id="A0A263BRV7"/>
<evidence type="ECO:0008006" key="4">
    <source>
        <dbReference type="Google" id="ProtNLM"/>
    </source>
</evidence>
<dbReference type="Pfam" id="PF14110">
    <property type="entry name" value="DUF4282"/>
    <property type="match status" value="1"/>
</dbReference>
<feature type="transmembrane region" description="Helical" evidence="1">
    <location>
        <begin position="12"/>
        <end position="36"/>
    </location>
</feature>
<reference evidence="2 3" key="2">
    <citation type="submission" date="2017-09" db="EMBL/GenBank/DDBJ databases">
        <title>Bacillus patelloidae sp. nov., isolated from the intestinal tract of a marine limpet.</title>
        <authorList>
            <person name="Liu R."/>
            <person name="Dong C."/>
            <person name="Shao Z."/>
        </authorList>
    </citation>
    <scope>NUCLEOTIDE SEQUENCE [LARGE SCALE GENOMIC DNA]</scope>
    <source>
        <strain evidence="2 3">SA5d-4</strain>
    </source>
</reference>
<evidence type="ECO:0000313" key="3">
    <source>
        <dbReference type="Proteomes" id="UP000217083"/>
    </source>
</evidence>
<evidence type="ECO:0000256" key="1">
    <source>
        <dbReference type="SAM" id="Phobius"/>
    </source>
</evidence>
<keyword evidence="3" id="KW-1185">Reference proteome</keyword>
<name>A0A263BRV7_9BACI</name>
<proteinExistence type="predicted"/>
<protein>
    <recommendedName>
        <fullName evidence="4">DUF4282 domain-containing protein</fullName>
    </recommendedName>
</protein>
<dbReference type="Proteomes" id="UP000217083">
    <property type="component" value="Unassembled WGS sequence"/>
</dbReference>
<keyword evidence="1" id="KW-0472">Membrane</keyword>
<keyword evidence="1" id="KW-1133">Transmembrane helix</keyword>
<accession>A0A263BRV7</accession>
<feature type="transmembrane region" description="Helical" evidence="1">
    <location>
        <begin position="42"/>
        <end position="67"/>
    </location>
</feature>
<dbReference type="RefSeq" id="WP_094925426.1">
    <property type="nucleotide sequence ID" value="NZ_NPIA01000006.1"/>
</dbReference>
<reference evidence="3" key="1">
    <citation type="submission" date="2017-08" db="EMBL/GenBank/DDBJ databases">
        <authorList>
            <person name="Huang Z."/>
        </authorList>
    </citation>
    <scope>NUCLEOTIDE SEQUENCE [LARGE SCALE GENOMIC DNA]</scope>
    <source>
        <strain evidence="3">SA5d-4</strain>
    </source>
</reference>
<sequence length="87" mass="9830">MKEFLHFDKMITPAIIKFIFWACASLSILAGFAMMFQGGLQVLVGLFIMSVGPIVSRIYCELLIVLFKMHESLHAINKNNSHERISA</sequence>
<gene>
    <name evidence="2" type="ORF">CIB95_11795</name>
</gene>
<comment type="caution">
    <text evidence="2">The sequence shown here is derived from an EMBL/GenBank/DDBJ whole genome shotgun (WGS) entry which is preliminary data.</text>
</comment>